<organism evidence="1 2">
    <name type="scientific">Tepidanaerobacter acetatoxydans (strain DSM 21804 / JCM 16047 / Re1)</name>
    <dbReference type="NCBI Taxonomy" id="1209989"/>
    <lineage>
        <taxon>Bacteria</taxon>
        <taxon>Bacillati</taxon>
        <taxon>Bacillota</taxon>
        <taxon>Clostridia</taxon>
        <taxon>Thermosediminibacterales</taxon>
        <taxon>Tepidanaerobacteraceae</taxon>
        <taxon>Tepidanaerobacter</taxon>
    </lineage>
</organism>
<dbReference type="eggNOG" id="COG3385">
    <property type="taxonomic scope" value="Bacteria"/>
</dbReference>
<evidence type="ECO:0008006" key="3">
    <source>
        <dbReference type="Google" id="ProtNLM"/>
    </source>
</evidence>
<accession>U4QCY1</accession>
<proteinExistence type="predicted"/>
<keyword evidence="2" id="KW-1185">Reference proteome</keyword>
<reference evidence="2" key="1">
    <citation type="journal article" date="2013" name="Genome Announc.">
        <title>First genome sequence of a syntrophic acetate-oxidizing bacterium, Tepidanaerobacter acetatoxydans strain Re1.</title>
        <authorList>
            <person name="Manzoor S."/>
            <person name="Bongcam-Rudloff E."/>
            <person name="Schnurer A."/>
            <person name="Muller B."/>
        </authorList>
    </citation>
    <scope>NUCLEOTIDE SEQUENCE [LARGE SCALE GENOMIC DNA]</scope>
    <source>
        <strain evidence="2">Re1</strain>
    </source>
</reference>
<dbReference type="AlphaFoldDB" id="U4QCY1"/>
<sequence>MVSQNTFMPISFCLLSSHNDKNVLCKAKTTDKRTLAYKHRQLAKQETPDVVLTMLRSAKDIPAKFVLFDSWFTMPKTVIRVKRENREVIGMIPYYRKDPLSIPR</sequence>
<name>U4QCY1_TEPAE</name>
<evidence type="ECO:0000313" key="2">
    <source>
        <dbReference type="Proteomes" id="UP000010802"/>
    </source>
</evidence>
<gene>
    <name evidence="1" type="ordered locus">TEPIRE1_1671</name>
</gene>
<dbReference type="HOGENOM" id="CLU_2248788_0_0_9"/>
<dbReference type="EMBL" id="HF563609">
    <property type="protein sequence ID" value="CDI40777.1"/>
    <property type="molecule type" value="Genomic_DNA"/>
</dbReference>
<dbReference type="Proteomes" id="UP000010802">
    <property type="component" value="Chromosome"/>
</dbReference>
<evidence type="ECO:0000313" key="1">
    <source>
        <dbReference type="EMBL" id="CDI40777.1"/>
    </source>
</evidence>
<dbReference type="KEGG" id="tae:TepiRe1_1671"/>
<protein>
    <recommendedName>
        <fullName evidence="3">Transposase IS701-like DDE domain-containing protein</fullName>
    </recommendedName>
</protein>